<dbReference type="GeneID" id="11258225"/>
<keyword evidence="2" id="KW-1185">Reference proteome</keyword>
<gene>
    <name evidence="1" type="primary">244</name>
</gene>
<dbReference type="KEGG" id="vg:11258225"/>
<evidence type="ECO:0000313" key="1">
    <source>
        <dbReference type="EMBL" id="ADP02640.1"/>
    </source>
</evidence>
<evidence type="ECO:0000313" key="2">
    <source>
        <dbReference type="Proteomes" id="UP000008530"/>
    </source>
</evidence>
<dbReference type="Proteomes" id="UP000008530">
    <property type="component" value="Segment"/>
</dbReference>
<proteinExistence type="predicted"/>
<dbReference type="EMBL" id="GU070616">
    <property type="protein sequence ID" value="ADP02640.1"/>
    <property type="molecule type" value="Genomic_DNA"/>
</dbReference>
<organism evidence="1 2">
    <name type="scientific">Salmonella phage PVPSE1</name>
    <dbReference type="NCBI Taxonomy" id="889338"/>
    <lineage>
        <taxon>Viruses</taxon>
        <taxon>Duplodnaviria</taxon>
        <taxon>Heunggongvirae</taxon>
        <taxon>Uroviricota</taxon>
        <taxon>Caudoviricetes</taxon>
        <taxon>Vequintavirinae</taxon>
        <taxon>Seunavirus</taxon>
        <taxon>Seunavirus PVPSE1</taxon>
    </lineage>
</organism>
<reference evidence="1 2" key="1">
    <citation type="journal article" date="2011" name="J. Virol.">
        <title>Genomic and proteomic characterization of the broad host range Salmonella phage PVP-SE1 - The creation of a new phage genus.</title>
        <authorList>
            <person name="Santos S.B."/>
            <person name="Kropinski A.M."/>
            <person name="Ceyssens P.J."/>
            <person name="Ackermann H.W."/>
            <person name="Villegas A."/>
            <person name="Lavigne R."/>
            <person name="Krylov V.N."/>
            <person name="Carvalho C.M."/>
            <person name="Ferreira E.C."/>
            <person name="Azeredo J."/>
        </authorList>
    </citation>
    <scope>NUCLEOTIDE SEQUENCE [LARGE SCALE GENOMIC DNA]</scope>
    <source>
        <strain evidence="1">PVP-SE1</strain>
    </source>
</reference>
<protein>
    <submittedName>
        <fullName evidence="1">Uncharacterized protein 244</fullName>
    </submittedName>
</protein>
<dbReference type="RefSeq" id="YP_004894051.1">
    <property type="nucleotide sequence ID" value="NC_016071.1"/>
</dbReference>
<name>G3BMB0_9CAUD</name>
<accession>G3BMB0</accession>
<sequence>MKNFFAALCLHYPVSCDTVYYSMDVLGTSVRSVSSWITGRHLHSAESSQKKPHK</sequence>